<dbReference type="Proteomes" id="UP000622552">
    <property type="component" value="Unassembled WGS sequence"/>
</dbReference>
<protein>
    <submittedName>
        <fullName evidence="1">Uncharacterized protein</fullName>
    </submittedName>
</protein>
<comment type="caution">
    <text evidence="1">The sequence shown here is derived from an EMBL/GenBank/DDBJ whole genome shotgun (WGS) entry which is preliminary data.</text>
</comment>
<evidence type="ECO:0000313" key="1">
    <source>
        <dbReference type="EMBL" id="MBG6138208.1"/>
    </source>
</evidence>
<dbReference type="EMBL" id="JADOUF010000001">
    <property type="protein sequence ID" value="MBG6138208.1"/>
    <property type="molecule type" value="Genomic_DNA"/>
</dbReference>
<proteinExistence type="predicted"/>
<accession>A0A8J7GTQ6</accession>
<dbReference type="AlphaFoldDB" id="A0A8J7GTQ6"/>
<gene>
    <name evidence="1" type="ORF">IW245_004402</name>
</gene>
<organism evidence="1 2">
    <name type="scientific">Longispora fulva</name>
    <dbReference type="NCBI Taxonomy" id="619741"/>
    <lineage>
        <taxon>Bacteria</taxon>
        <taxon>Bacillati</taxon>
        <taxon>Actinomycetota</taxon>
        <taxon>Actinomycetes</taxon>
        <taxon>Micromonosporales</taxon>
        <taxon>Micromonosporaceae</taxon>
        <taxon>Longispora</taxon>
    </lineage>
</organism>
<name>A0A8J7GTQ6_9ACTN</name>
<reference evidence="1" key="1">
    <citation type="submission" date="2020-11" db="EMBL/GenBank/DDBJ databases">
        <title>Sequencing the genomes of 1000 actinobacteria strains.</title>
        <authorList>
            <person name="Klenk H.-P."/>
        </authorList>
    </citation>
    <scope>NUCLEOTIDE SEQUENCE</scope>
    <source>
        <strain evidence="1">DSM 45356</strain>
    </source>
</reference>
<keyword evidence="2" id="KW-1185">Reference proteome</keyword>
<dbReference type="RefSeq" id="WP_197004989.1">
    <property type="nucleotide sequence ID" value="NZ_BONS01000017.1"/>
</dbReference>
<evidence type="ECO:0000313" key="2">
    <source>
        <dbReference type="Proteomes" id="UP000622552"/>
    </source>
</evidence>
<sequence length="63" mass="7090">MPDPENAPTAELLRRLAAHLIRQHEPAMPTCQPRRCRACGESWPCLGRRLGERGWAASADRPE</sequence>